<evidence type="ECO:0000313" key="7">
    <source>
        <dbReference type="Proteomes" id="UP000327007"/>
    </source>
</evidence>
<keyword evidence="2" id="KW-0732">Signal</keyword>
<accession>A0A3E4NDZ4</accession>
<reference evidence="3" key="3">
    <citation type="journal article" date="2019" name="bioRxiv">
        <title>Acquired interbacterial defense systems protect against interspecies antagonism in the human gut microbiome.</title>
        <authorList>
            <person name="Ross B.D."/>
            <person name="Verster A.J."/>
            <person name="Radey M.C."/>
            <person name="Schmidtke D.T."/>
            <person name="Pope C.E."/>
            <person name="Hoffman L.R."/>
            <person name="Hajjar A.M."/>
            <person name="Peterson S.B."/>
            <person name="Borenstein E."/>
            <person name="Mougous J.D."/>
        </authorList>
    </citation>
    <scope>NUCLEOTIDE SEQUENCE</scope>
    <source>
        <strain evidence="3">H204</strain>
    </source>
</reference>
<reference evidence="5 6" key="2">
    <citation type="submission" date="2018-08" db="EMBL/GenBank/DDBJ databases">
        <title>A genome reference for cultivated species of the human gut microbiota.</title>
        <authorList>
            <person name="Zou Y."/>
            <person name="Xue W."/>
            <person name="Luo G."/>
        </authorList>
    </citation>
    <scope>NUCLEOTIDE SEQUENCE [LARGE SCALE GENOMIC DNA]</scope>
    <source>
        <strain evidence="5 6">TF10-34</strain>
    </source>
</reference>
<evidence type="ECO:0000256" key="1">
    <source>
        <dbReference type="SAM" id="MobiDB-lite"/>
    </source>
</evidence>
<dbReference type="Proteomes" id="UP000261210">
    <property type="component" value="Unassembled WGS sequence"/>
</dbReference>
<feature type="compositionally biased region" description="Polar residues" evidence="1">
    <location>
        <begin position="39"/>
        <end position="52"/>
    </location>
</feature>
<gene>
    <name evidence="5" type="ORF">DXD03_12310</name>
    <name evidence="3" type="ORF">F6S82_09925</name>
    <name evidence="4" type="ORF">GAZ43_10215</name>
</gene>
<organism evidence="5 6">
    <name type="scientific">Bacteroides xylanisolvens</name>
    <dbReference type="NCBI Taxonomy" id="371601"/>
    <lineage>
        <taxon>Bacteria</taxon>
        <taxon>Pseudomonadati</taxon>
        <taxon>Bacteroidota</taxon>
        <taxon>Bacteroidia</taxon>
        <taxon>Bacteroidales</taxon>
        <taxon>Bacteroidaceae</taxon>
        <taxon>Bacteroides</taxon>
    </lineage>
</organism>
<dbReference type="Proteomes" id="UP000438288">
    <property type="component" value="Unassembled WGS sequence"/>
</dbReference>
<reference evidence="3" key="5">
    <citation type="submission" date="2019-09" db="EMBL/GenBank/DDBJ databases">
        <authorList>
            <person name="Ross B.D."/>
            <person name="Verster A.J."/>
            <person name="Radey M.C."/>
            <person name="Schmidtke D.T."/>
            <person name="Pope C.E."/>
            <person name="Hoffman L.R."/>
            <person name="Hajjar A.M."/>
            <person name="Peterson S.B."/>
            <person name="Borenstein E."/>
            <person name="Mougous J.D."/>
        </authorList>
    </citation>
    <scope>NUCLEOTIDE SEQUENCE</scope>
    <source>
        <strain evidence="3">H204</strain>
    </source>
</reference>
<evidence type="ECO:0000313" key="4">
    <source>
        <dbReference type="EMBL" id="KAB6339677.1"/>
    </source>
</evidence>
<evidence type="ECO:0000313" key="8">
    <source>
        <dbReference type="Proteomes" id="UP000438288"/>
    </source>
</evidence>
<dbReference type="EMBL" id="QSQU01000016">
    <property type="protein sequence ID" value="RGK61789.1"/>
    <property type="molecule type" value="Genomic_DNA"/>
</dbReference>
<dbReference type="Proteomes" id="UP000327007">
    <property type="component" value="Unassembled WGS sequence"/>
</dbReference>
<feature type="region of interest" description="Disordered" evidence="1">
    <location>
        <begin position="37"/>
        <end position="60"/>
    </location>
</feature>
<dbReference type="EMBL" id="VYQC01000005">
    <property type="protein sequence ID" value="KAA9046905.1"/>
    <property type="molecule type" value="Genomic_DNA"/>
</dbReference>
<dbReference type="EMBL" id="WDCP01000017">
    <property type="protein sequence ID" value="KAB6339677.1"/>
    <property type="molecule type" value="Genomic_DNA"/>
</dbReference>
<protein>
    <submittedName>
        <fullName evidence="5">Uncharacterized protein</fullName>
    </submittedName>
</protein>
<evidence type="ECO:0000313" key="6">
    <source>
        <dbReference type="Proteomes" id="UP000261210"/>
    </source>
</evidence>
<evidence type="ECO:0000313" key="3">
    <source>
        <dbReference type="EMBL" id="KAA9046905.1"/>
    </source>
</evidence>
<feature type="signal peptide" evidence="2">
    <location>
        <begin position="1"/>
        <end position="21"/>
    </location>
</feature>
<evidence type="ECO:0000313" key="5">
    <source>
        <dbReference type="EMBL" id="RGK61789.1"/>
    </source>
</evidence>
<reference evidence="7" key="1">
    <citation type="journal article" date="2018" name="J. Anim. Genet.">
        <title>Acquired interbacterial defense systems protect against interspecies antagonism in the human gut microbiome.</title>
        <authorList>
            <person name="Ross B.D."/>
            <person name="Verster A.J."/>
            <person name="Radey M.C."/>
            <person name="Schmidtke D.T."/>
            <person name="Pope C.E."/>
            <person name="Hoffman L.R."/>
            <person name="Hajjar A."/>
            <person name="Peterson S.B."/>
            <person name="Borenstein E."/>
            <person name="Mougous J."/>
        </authorList>
    </citation>
    <scope>NUCLEOTIDE SEQUENCE [LARGE SCALE GENOMIC DNA]</scope>
    <source>
        <strain evidence="7">H204</strain>
    </source>
</reference>
<feature type="chain" id="PRO_5041810583" evidence="2">
    <location>
        <begin position="22"/>
        <end position="201"/>
    </location>
</feature>
<dbReference type="AlphaFoldDB" id="A0A3E4NDZ4"/>
<evidence type="ECO:0000256" key="2">
    <source>
        <dbReference type="SAM" id="SignalP"/>
    </source>
</evidence>
<proteinExistence type="predicted"/>
<name>A0A3E4NDZ4_9BACE</name>
<comment type="caution">
    <text evidence="5">The sequence shown here is derived from an EMBL/GenBank/DDBJ whole genome shotgun (WGS) entry which is preliminary data.</text>
</comment>
<reference evidence="4 8" key="4">
    <citation type="journal article" date="2019" name="Nat. Med.">
        <title>A library of human gut bacterial isolates paired with longitudinal multiomics data enables mechanistic microbiome research.</title>
        <authorList>
            <person name="Poyet M."/>
            <person name="Groussin M."/>
            <person name="Gibbons S.M."/>
            <person name="Avila-Pacheco J."/>
            <person name="Jiang X."/>
            <person name="Kearney S.M."/>
            <person name="Perrotta A.R."/>
            <person name="Berdy B."/>
            <person name="Zhao S."/>
            <person name="Lieberman T.D."/>
            <person name="Swanson P.K."/>
            <person name="Smith M."/>
            <person name="Roesemann S."/>
            <person name="Alexander J.E."/>
            <person name="Rich S.A."/>
            <person name="Livny J."/>
            <person name="Vlamakis H."/>
            <person name="Clish C."/>
            <person name="Bullock K."/>
            <person name="Deik A."/>
            <person name="Scott J."/>
            <person name="Pierce K.A."/>
            <person name="Xavier R.J."/>
            <person name="Alm E.J."/>
        </authorList>
    </citation>
    <scope>NUCLEOTIDE SEQUENCE [LARGE SCALE GENOMIC DNA]</scope>
    <source>
        <strain evidence="4 8">BIOML-A16</strain>
    </source>
</reference>
<sequence length="201" mass="22672">MCMKKIISMAVMLYITMTAMAQKGELAMNENIRGKENVSRNVAENTVGNTAENRAEKEATPVGKKPKATFIFDVYGEIPTTKPVFETEHYLGSDITGKWNTFIQNYTHEYDVTIGFTDSSVEILKPSIYKAVNKVNKYYKKALKKEEVSREVATSNMAHILDCANVMCFDDNSKSFEEAVKSADEPEEIIALFNQVTLRKL</sequence>